<name>A0A0H3DS88_EDWTF</name>
<dbReference type="Gene3D" id="3.40.50.620">
    <property type="entry name" value="HUPs"/>
    <property type="match status" value="1"/>
</dbReference>
<dbReference type="EMBL" id="CP002154">
    <property type="protein sequence ID" value="ADM42201.1"/>
    <property type="molecule type" value="Genomic_DNA"/>
</dbReference>
<dbReference type="InterPro" id="IPR014729">
    <property type="entry name" value="Rossmann-like_a/b/a_fold"/>
</dbReference>
<comment type="subcellular location">
    <subcellularLocation>
        <location evidence="2">Cytoplasm</location>
    </subcellularLocation>
</comment>
<protein>
    <recommendedName>
        <fullName evidence="2">Universal stress protein</fullName>
    </recommendedName>
</protein>
<reference evidence="4 5" key="2">
    <citation type="journal article" date="2011" name="BMC Immunol.">
        <title>Comparison of static immersion and intravenous injection systems for exposure of zebrafish embryos to the natural pathogen Edwardsiella tarda.</title>
        <authorList>
            <person name="van Soest J.J."/>
            <person name="Stockhammer O.W."/>
            <person name="Ordas A."/>
            <person name="Bloemberg G.V."/>
            <person name="Spaink H.P."/>
            <person name="Meijer A.H."/>
        </authorList>
    </citation>
    <scope>NUCLEOTIDE SEQUENCE [LARGE SCALE GENOMIC DNA]</scope>
    <source>
        <strain evidence="4 5">FL6-60</strain>
    </source>
</reference>
<dbReference type="Pfam" id="PF00582">
    <property type="entry name" value="Usp"/>
    <property type="match status" value="1"/>
</dbReference>
<organism evidence="4 5">
    <name type="scientific">Edwardsiella tarda (strain FL6-60)</name>
    <dbReference type="NCBI Taxonomy" id="718251"/>
    <lineage>
        <taxon>Bacteria</taxon>
        <taxon>Pseudomonadati</taxon>
        <taxon>Pseudomonadota</taxon>
        <taxon>Gammaproteobacteria</taxon>
        <taxon>Enterobacterales</taxon>
        <taxon>Hafniaceae</taxon>
        <taxon>Edwardsiella</taxon>
    </lineage>
</organism>
<dbReference type="GO" id="GO:0005737">
    <property type="term" value="C:cytoplasm"/>
    <property type="evidence" value="ECO:0007669"/>
    <property type="project" value="UniProtKB-SubCell"/>
</dbReference>
<evidence type="ECO:0000313" key="5">
    <source>
        <dbReference type="Proteomes" id="UP000002230"/>
    </source>
</evidence>
<evidence type="ECO:0000313" key="4">
    <source>
        <dbReference type="EMBL" id="ADM42201.1"/>
    </source>
</evidence>
<evidence type="ECO:0000256" key="1">
    <source>
        <dbReference type="ARBA" id="ARBA00008791"/>
    </source>
</evidence>
<dbReference type="KEGG" id="etd:ETAF_2095"/>
<evidence type="ECO:0000259" key="3">
    <source>
        <dbReference type="Pfam" id="PF00582"/>
    </source>
</evidence>
<dbReference type="AlphaFoldDB" id="A0A0H3DS88"/>
<dbReference type="HOGENOM" id="CLU_151864_0_0_6"/>
<dbReference type="SUPFAM" id="SSF52402">
    <property type="entry name" value="Adenine nucleotide alpha hydrolases-like"/>
    <property type="match status" value="1"/>
</dbReference>
<dbReference type="PIRSF" id="PIRSF006276">
    <property type="entry name" value="UspA"/>
    <property type="match status" value="1"/>
</dbReference>
<feature type="domain" description="UspA" evidence="3">
    <location>
        <begin position="4"/>
        <end position="136"/>
    </location>
</feature>
<dbReference type="InterPro" id="IPR006015">
    <property type="entry name" value="Universal_stress_UspA"/>
</dbReference>
<evidence type="ECO:0000256" key="2">
    <source>
        <dbReference type="PIRNR" id="PIRNR006276"/>
    </source>
</evidence>
<proteinExistence type="inferred from homology"/>
<comment type="similarity">
    <text evidence="1 2">Belongs to the universal stress protein A family.</text>
</comment>
<sequence>MKIYHHVLVLIHGRHDGERLLPHACQVARQNDAQLTLGHISGDLAALRGMLDVNLTRMEQQSLNDARQVLMSLVHQQDYPIDAEQIVSMDALDDLREFVTRQQVDLLMLGHHNRALAKFVSTSFDFINGLETDVLVKHL</sequence>
<reference evidence="5" key="1">
    <citation type="submission" date="2010-08" db="EMBL/GenBank/DDBJ databases">
        <title>Genome comparisons of Edwardsiella bacteria analysed using deep sequencing technology.</title>
        <authorList>
            <person name="van Soest J.J."/>
            <person name="Henkel C.V."/>
            <person name="Jansen H.J."/>
            <person name="van den Hondel C.A.M.J.J."/>
            <person name="Bloemberg G.V."/>
            <person name="Meijer A.H."/>
            <person name="Spaink H.P."/>
        </authorList>
    </citation>
    <scope>NUCLEOTIDE SEQUENCE [LARGE SCALE GENOMIC DNA]</scope>
    <source>
        <strain evidence="5">FL6-60</strain>
    </source>
</reference>
<gene>
    <name evidence="4" type="ordered locus">ETAF_2095</name>
</gene>
<dbReference type="PATRIC" id="fig|718251.5.peg.2176"/>
<keyword evidence="5" id="KW-1185">Reference proteome</keyword>
<dbReference type="InterPro" id="IPR006016">
    <property type="entry name" value="UspA"/>
</dbReference>
<accession>A0A0H3DS88</accession>
<dbReference type="Proteomes" id="UP000002230">
    <property type="component" value="Chromosome"/>
</dbReference>
<keyword evidence="2" id="KW-0963">Cytoplasm</keyword>